<dbReference type="InterPro" id="IPR000683">
    <property type="entry name" value="Gfo/Idh/MocA-like_OxRdtase_N"/>
</dbReference>
<evidence type="ECO:0000259" key="4">
    <source>
        <dbReference type="Pfam" id="PF01408"/>
    </source>
</evidence>
<dbReference type="Pfam" id="PF22725">
    <property type="entry name" value="GFO_IDH_MocA_C3"/>
    <property type="match status" value="1"/>
</dbReference>
<sequence length="350" mass="36520">MIRVLLAGAGAMGRAWLAAIHADPGVELAGVVDLDPAAARRAAAGLPAGADVAVLGAETAADAVIDVTVPVAHHAVTTTALFAGMSVLGEKPVADTLARALSLVAAAEVSGRLFMVSQSRRWNPQLATLRAMAAALGPVGAVGTDFHRAPRFGGFREEMAQPLLVDMAIHAFDAARYLLDADPVTVSCQTWNPPWSWYAGDACAAAVFEMTGGARYVYHGSWCSPGAETSWNGEWRVSAQHGTARWDGDHEPTGPAVDPPDGQRSGIGAALRAFAEALESGVTPMGEVHGNVLSLAMVEAAVDSAARGRPVPIDDVLARAHERAVRDETRADVRAALRNWTDVRTALSST</sequence>
<keyword evidence="2" id="KW-0560">Oxidoreductase</keyword>
<dbReference type="RefSeq" id="WP_203776767.1">
    <property type="nucleotide sequence ID" value="NZ_BAAAYJ010000084.1"/>
</dbReference>
<reference evidence="6" key="1">
    <citation type="submission" date="2021-01" db="EMBL/GenBank/DDBJ databases">
        <title>Whole genome shotgun sequence of Actinoplanes nipponensis NBRC 14063.</title>
        <authorList>
            <person name="Komaki H."/>
            <person name="Tamura T."/>
        </authorList>
    </citation>
    <scope>NUCLEOTIDE SEQUENCE</scope>
    <source>
        <strain evidence="6">NBRC 14063</strain>
    </source>
</reference>
<dbReference type="InterPro" id="IPR051317">
    <property type="entry name" value="Gfo/Idh/MocA_oxidoreduct"/>
</dbReference>
<comment type="similarity">
    <text evidence="1">Belongs to the Gfo/Idh/MocA family.</text>
</comment>
<dbReference type="Gene3D" id="3.30.360.10">
    <property type="entry name" value="Dihydrodipicolinate Reductase, domain 2"/>
    <property type="match status" value="1"/>
</dbReference>
<gene>
    <name evidence="6" type="ORF">Ani05nite_77320</name>
</gene>
<evidence type="ECO:0000256" key="3">
    <source>
        <dbReference type="SAM" id="MobiDB-lite"/>
    </source>
</evidence>
<dbReference type="Gene3D" id="3.40.50.720">
    <property type="entry name" value="NAD(P)-binding Rossmann-like Domain"/>
    <property type="match status" value="1"/>
</dbReference>
<feature type="region of interest" description="Disordered" evidence="3">
    <location>
        <begin position="244"/>
        <end position="265"/>
    </location>
</feature>
<dbReference type="InterPro" id="IPR055170">
    <property type="entry name" value="GFO_IDH_MocA-like_dom"/>
</dbReference>
<dbReference type="SUPFAM" id="SSF55347">
    <property type="entry name" value="Glyceraldehyde-3-phosphate dehydrogenase-like, C-terminal domain"/>
    <property type="match status" value="1"/>
</dbReference>
<evidence type="ECO:0000313" key="7">
    <source>
        <dbReference type="Proteomes" id="UP000647172"/>
    </source>
</evidence>
<dbReference type="Pfam" id="PF01408">
    <property type="entry name" value="GFO_IDH_MocA"/>
    <property type="match status" value="1"/>
</dbReference>
<name>A0A919MU20_9ACTN</name>
<dbReference type="InterPro" id="IPR036291">
    <property type="entry name" value="NAD(P)-bd_dom_sf"/>
</dbReference>
<feature type="domain" description="GFO/IDH/MocA-like oxidoreductase" evidence="5">
    <location>
        <begin position="141"/>
        <end position="244"/>
    </location>
</feature>
<protein>
    <submittedName>
        <fullName evidence="6">Dehydrogenase</fullName>
    </submittedName>
</protein>
<evidence type="ECO:0000256" key="2">
    <source>
        <dbReference type="ARBA" id="ARBA00023002"/>
    </source>
</evidence>
<evidence type="ECO:0000256" key="1">
    <source>
        <dbReference type="ARBA" id="ARBA00010928"/>
    </source>
</evidence>
<accession>A0A919MU20</accession>
<feature type="domain" description="Gfo/Idh/MocA-like oxidoreductase N-terminal" evidence="4">
    <location>
        <begin position="2"/>
        <end position="116"/>
    </location>
</feature>
<dbReference type="Proteomes" id="UP000647172">
    <property type="component" value="Unassembled WGS sequence"/>
</dbReference>
<dbReference type="AlphaFoldDB" id="A0A919MU20"/>
<organism evidence="6 7">
    <name type="scientific">Actinoplanes nipponensis</name>
    <dbReference type="NCBI Taxonomy" id="135950"/>
    <lineage>
        <taxon>Bacteria</taxon>
        <taxon>Bacillati</taxon>
        <taxon>Actinomycetota</taxon>
        <taxon>Actinomycetes</taxon>
        <taxon>Micromonosporales</taxon>
        <taxon>Micromonosporaceae</taxon>
        <taxon>Actinoplanes</taxon>
    </lineage>
</organism>
<dbReference type="GO" id="GO:0016491">
    <property type="term" value="F:oxidoreductase activity"/>
    <property type="evidence" value="ECO:0007669"/>
    <property type="project" value="UniProtKB-KW"/>
</dbReference>
<dbReference type="EMBL" id="BOMQ01000097">
    <property type="protein sequence ID" value="GIE54198.1"/>
    <property type="molecule type" value="Genomic_DNA"/>
</dbReference>
<dbReference type="SUPFAM" id="SSF51735">
    <property type="entry name" value="NAD(P)-binding Rossmann-fold domains"/>
    <property type="match status" value="1"/>
</dbReference>
<proteinExistence type="inferred from homology"/>
<dbReference type="GO" id="GO:0000166">
    <property type="term" value="F:nucleotide binding"/>
    <property type="evidence" value="ECO:0007669"/>
    <property type="project" value="InterPro"/>
</dbReference>
<evidence type="ECO:0000259" key="5">
    <source>
        <dbReference type="Pfam" id="PF22725"/>
    </source>
</evidence>
<keyword evidence="7" id="KW-1185">Reference proteome</keyword>
<dbReference type="PANTHER" id="PTHR43708:SF5">
    <property type="entry name" value="CONSERVED EXPRESSED OXIDOREDUCTASE (EUROFUNG)-RELATED"/>
    <property type="match status" value="1"/>
</dbReference>
<dbReference type="PANTHER" id="PTHR43708">
    <property type="entry name" value="CONSERVED EXPRESSED OXIDOREDUCTASE (EUROFUNG)"/>
    <property type="match status" value="1"/>
</dbReference>
<evidence type="ECO:0000313" key="6">
    <source>
        <dbReference type="EMBL" id="GIE54198.1"/>
    </source>
</evidence>
<comment type="caution">
    <text evidence="6">The sequence shown here is derived from an EMBL/GenBank/DDBJ whole genome shotgun (WGS) entry which is preliminary data.</text>
</comment>